<sequence>MQRIILEEKLRIKKLQEIKDSQTPIMTGVRIPYKGEEKEFSVYRIPLNFLVYNPYNGRIGTKVKTFEVKSHKLDPENPKDVEIIEAYLWESKPDRNKKTMESLIKLKQQEYGIVSRNGFIIDGNRRASLLNRIFSEREKYSKKHDVSHCEYFNAIILEEDADKKEILRLETTYQMGMDEKLDYNATEKYLKCKELQAVGFSISDIAGMMSESESTIKKNLEILSLMDLYLEHNDYEEMYSMLEKREGQFVDLNSYVKAYENKSGNAKTNWAPDQNDINDMIGISFDYIRAQYEGKEFRYISQNGKGNLPKSFFANEKIWNDFSENHSAIEKIDELSVSEYLDKKGVKQDISAVLADRDKEWVKKAKPLLEKNLGVSKRDLENTQEADKPQELLQRAKKALELIDDSRSSFYTEEIKNLVNEINSMCWNFKKAIEKELKKNG</sequence>
<gene>
    <name evidence="1" type="ORF">QMA01_09070</name>
</gene>
<protein>
    <recommendedName>
        <fullName evidence="3">ParB/Sulfiredoxin domain-containing protein</fullName>
    </recommendedName>
</protein>
<evidence type="ECO:0000313" key="1">
    <source>
        <dbReference type="EMBL" id="MDN3427442.1"/>
    </source>
</evidence>
<accession>A0ABT7ZK53</accession>
<organism evidence="1 2">
    <name type="scientific">Planococcus notacanthi</name>
    <dbReference type="NCBI Taxonomy" id="3035188"/>
    <lineage>
        <taxon>Bacteria</taxon>
        <taxon>Bacillati</taxon>
        <taxon>Bacillota</taxon>
        <taxon>Bacilli</taxon>
        <taxon>Bacillales</taxon>
        <taxon>Caryophanaceae</taxon>
        <taxon>Planococcus</taxon>
    </lineage>
</organism>
<dbReference type="RefSeq" id="WP_290214803.1">
    <property type="nucleotide sequence ID" value="NZ_JASDCQ010000002.1"/>
</dbReference>
<name>A0ABT7ZK53_9BACL</name>
<evidence type="ECO:0000313" key="2">
    <source>
        <dbReference type="Proteomes" id="UP001225873"/>
    </source>
</evidence>
<dbReference type="EMBL" id="JASDCQ010000002">
    <property type="protein sequence ID" value="MDN3427442.1"/>
    <property type="molecule type" value="Genomic_DNA"/>
</dbReference>
<evidence type="ECO:0008006" key="3">
    <source>
        <dbReference type="Google" id="ProtNLM"/>
    </source>
</evidence>
<keyword evidence="2" id="KW-1185">Reference proteome</keyword>
<dbReference type="Proteomes" id="UP001225873">
    <property type="component" value="Unassembled WGS sequence"/>
</dbReference>
<comment type="caution">
    <text evidence="1">The sequence shown here is derived from an EMBL/GenBank/DDBJ whole genome shotgun (WGS) entry which is preliminary data.</text>
</comment>
<reference evidence="1 2" key="1">
    <citation type="submission" date="2023-03" db="EMBL/GenBank/DDBJ databases">
        <authorList>
            <person name="Uniacke-Lowe S."/>
            <person name="Ross P."/>
            <person name="Hill C."/>
        </authorList>
    </citation>
    <scope>NUCLEOTIDE SEQUENCE [LARGE SCALE GENOMIC DNA]</scope>
    <source>
        <strain evidence="1 2">APC 4016</strain>
    </source>
</reference>
<proteinExistence type="predicted"/>